<evidence type="ECO:0000256" key="1">
    <source>
        <dbReference type="SAM" id="MobiDB-lite"/>
    </source>
</evidence>
<comment type="caution">
    <text evidence="2">The sequence shown here is derived from an EMBL/GenBank/DDBJ whole genome shotgun (WGS) entry which is preliminary data.</text>
</comment>
<dbReference type="RefSeq" id="WP_352149423.1">
    <property type="nucleotide sequence ID" value="NZ_JBEOZY010000034.1"/>
</dbReference>
<protein>
    <submittedName>
        <fullName evidence="2">Uncharacterized protein</fullName>
    </submittedName>
</protein>
<dbReference type="EMBL" id="JBEOZY010000034">
    <property type="protein sequence ID" value="MER6168024.1"/>
    <property type="molecule type" value="Genomic_DNA"/>
</dbReference>
<evidence type="ECO:0000313" key="3">
    <source>
        <dbReference type="Proteomes" id="UP001496720"/>
    </source>
</evidence>
<feature type="compositionally biased region" description="Polar residues" evidence="1">
    <location>
        <begin position="1"/>
        <end position="13"/>
    </location>
</feature>
<name>A0ABV1T239_9ACTN</name>
<dbReference type="Proteomes" id="UP001496720">
    <property type="component" value="Unassembled WGS sequence"/>
</dbReference>
<evidence type="ECO:0000313" key="2">
    <source>
        <dbReference type="EMBL" id="MER6168024.1"/>
    </source>
</evidence>
<gene>
    <name evidence="2" type="ORF">ABT188_26330</name>
</gene>
<accession>A0ABV1T239</accession>
<proteinExistence type="predicted"/>
<sequence length="62" mass="6682">MDSRNQPRITTPVQSPPVYRDERTGHGARTTEAGVEGAASACANLTGPARQMCYLQKYGITT</sequence>
<feature type="region of interest" description="Disordered" evidence="1">
    <location>
        <begin position="1"/>
        <end position="31"/>
    </location>
</feature>
<organism evidence="2 3">
    <name type="scientific">Streptomyces violaceorubidus</name>
    <dbReference type="NCBI Taxonomy" id="284042"/>
    <lineage>
        <taxon>Bacteria</taxon>
        <taxon>Bacillati</taxon>
        <taxon>Actinomycetota</taxon>
        <taxon>Actinomycetes</taxon>
        <taxon>Kitasatosporales</taxon>
        <taxon>Streptomycetaceae</taxon>
        <taxon>Streptomyces</taxon>
    </lineage>
</organism>
<keyword evidence="3" id="KW-1185">Reference proteome</keyword>
<reference evidence="2 3" key="1">
    <citation type="submission" date="2024-06" db="EMBL/GenBank/DDBJ databases">
        <title>The Natural Products Discovery Center: Release of the First 8490 Sequenced Strains for Exploring Actinobacteria Biosynthetic Diversity.</title>
        <authorList>
            <person name="Kalkreuter E."/>
            <person name="Kautsar S.A."/>
            <person name="Yang D."/>
            <person name="Bader C.D."/>
            <person name="Teijaro C.N."/>
            <person name="Fluegel L."/>
            <person name="Davis C.M."/>
            <person name="Simpson J.R."/>
            <person name="Lauterbach L."/>
            <person name="Steele A.D."/>
            <person name="Gui C."/>
            <person name="Meng S."/>
            <person name="Li G."/>
            <person name="Viehrig K."/>
            <person name="Ye F."/>
            <person name="Su P."/>
            <person name="Kiefer A.F."/>
            <person name="Nichols A."/>
            <person name="Cepeda A.J."/>
            <person name="Yan W."/>
            <person name="Fan B."/>
            <person name="Jiang Y."/>
            <person name="Adhikari A."/>
            <person name="Zheng C.-J."/>
            <person name="Schuster L."/>
            <person name="Cowan T.M."/>
            <person name="Smanski M.J."/>
            <person name="Chevrette M.G."/>
            <person name="De Carvalho L.P.S."/>
            <person name="Shen B."/>
        </authorList>
    </citation>
    <scope>NUCLEOTIDE SEQUENCE [LARGE SCALE GENOMIC DNA]</scope>
    <source>
        <strain evidence="2 3">NPDC001615</strain>
    </source>
</reference>